<dbReference type="Pfam" id="PF00899">
    <property type="entry name" value="ThiF"/>
    <property type="match status" value="1"/>
</dbReference>
<gene>
    <name evidence="4" type="ORF">OZSIB_3154</name>
</gene>
<dbReference type="Gene3D" id="3.40.50.720">
    <property type="entry name" value="NAD(P)-binding Rossmann-like Domain"/>
    <property type="match status" value="1"/>
</dbReference>
<organism evidence="4 5">
    <name type="scientific">Candidatus Ozemobacter sibiricus</name>
    <dbReference type="NCBI Taxonomy" id="2268124"/>
    <lineage>
        <taxon>Bacteria</taxon>
        <taxon>Candidatus Ozemobacteria</taxon>
        <taxon>Candidatus Ozemobacterales</taxon>
        <taxon>Candidatus Ozemobacteraceae</taxon>
        <taxon>Candidatus Ozemobacter</taxon>
    </lineage>
</organism>
<keyword evidence="2" id="KW-0812">Transmembrane</keyword>
<keyword evidence="2" id="KW-0472">Membrane</keyword>
<keyword evidence="2" id="KW-1133">Transmembrane helix</keyword>
<dbReference type="PANTHER" id="PTHR43267">
    <property type="entry name" value="TRNA THREONYLCARBAMOYLADENOSINE DEHYDRATASE"/>
    <property type="match status" value="1"/>
</dbReference>
<dbReference type="Proteomes" id="UP000252355">
    <property type="component" value="Unassembled WGS sequence"/>
</dbReference>
<protein>
    <submittedName>
        <fullName evidence="4">HesA/MoeB/ThiF family protein related to EC-YgdL</fullName>
    </submittedName>
</protein>
<dbReference type="InterPro" id="IPR035985">
    <property type="entry name" value="Ubiquitin-activating_enz"/>
</dbReference>
<evidence type="ECO:0000313" key="5">
    <source>
        <dbReference type="Proteomes" id="UP000252355"/>
    </source>
</evidence>
<feature type="transmembrane region" description="Helical" evidence="2">
    <location>
        <begin position="243"/>
        <end position="268"/>
    </location>
</feature>
<dbReference type="CDD" id="cd00755">
    <property type="entry name" value="YgdL_like"/>
    <property type="match status" value="1"/>
</dbReference>
<evidence type="ECO:0000256" key="1">
    <source>
        <dbReference type="SAM" id="MobiDB-lite"/>
    </source>
</evidence>
<dbReference type="InterPro" id="IPR000594">
    <property type="entry name" value="ThiF_NAD_FAD-bd"/>
</dbReference>
<comment type="caution">
    <text evidence="4">The sequence shown here is derived from an EMBL/GenBank/DDBJ whole genome shotgun (WGS) entry which is preliminary data.</text>
</comment>
<dbReference type="EMBL" id="QOQW01000006">
    <property type="protein sequence ID" value="RCK80408.1"/>
    <property type="molecule type" value="Genomic_DNA"/>
</dbReference>
<feature type="compositionally biased region" description="Basic and acidic residues" evidence="1">
    <location>
        <begin position="286"/>
        <end position="299"/>
    </location>
</feature>
<feature type="region of interest" description="Disordered" evidence="1">
    <location>
        <begin position="286"/>
        <end position="324"/>
    </location>
</feature>
<proteinExistence type="predicted"/>
<sequence>MTSSPKPSASVPKWCDRTARLFGAEGVARLAAAHVMVIGLGGVGSYTVEGLARTGVGRLTLVDCDAVCITNINRQCHALASTIGRSKAELMAERVLAINPSAHVEAVKDFYEARTAPSFLARRPDVIVDAIDNITAKLHLLATCIYRAMPVVTALGASAKVDPTRVRVADLRKTHDDPLAKTIRKNLWRVYAINLKRVSRLHAIYSDEEVILPDPAYRSSLCGLECACPNQANQHHTCARRRLLYGSAVFVTSVFGMIAAGLVTRFLAGDSRVDLRPTFKVLDGDEPLRDPDERWRDGTLVDPIDTEPLDESASALPDKSDSSA</sequence>
<dbReference type="SUPFAM" id="SSF69572">
    <property type="entry name" value="Activating enzymes of the ubiquitin-like proteins"/>
    <property type="match status" value="1"/>
</dbReference>
<accession>A0A367ZQK6</accession>
<evidence type="ECO:0000313" key="4">
    <source>
        <dbReference type="EMBL" id="RCK80408.1"/>
    </source>
</evidence>
<dbReference type="PANTHER" id="PTHR43267:SF1">
    <property type="entry name" value="TRNA THREONYLCARBAMOYLADENOSINE DEHYDRATASE"/>
    <property type="match status" value="1"/>
</dbReference>
<dbReference type="GO" id="GO:0061503">
    <property type="term" value="F:tRNA threonylcarbamoyladenosine dehydratase"/>
    <property type="evidence" value="ECO:0007669"/>
    <property type="project" value="TreeGrafter"/>
</dbReference>
<dbReference type="GO" id="GO:0008641">
    <property type="term" value="F:ubiquitin-like modifier activating enzyme activity"/>
    <property type="evidence" value="ECO:0007669"/>
    <property type="project" value="InterPro"/>
</dbReference>
<evidence type="ECO:0000259" key="3">
    <source>
        <dbReference type="Pfam" id="PF00899"/>
    </source>
</evidence>
<reference evidence="4 5" key="1">
    <citation type="submission" date="2018-05" db="EMBL/GenBank/DDBJ databases">
        <title>A metagenomic window into the 2 km-deep terrestrial subsurface aquifer revealed taxonomically and functionally diverse microbial community comprising novel uncultured bacterial lineages.</title>
        <authorList>
            <person name="Kadnikov V.V."/>
            <person name="Mardanov A.V."/>
            <person name="Beletsky A.V."/>
            <person name="Banks D."/>
            <person name="Pimenov N.V."/>
            <person name="Frank Y.A."/>
            <person name="Karnachuk O.V."/>
            <person name="Ravin N.V."/>
        </authorList>
    </citation>
    <scope>NUCLEOTIDE SEQUENCE [LARGE SCALE GENOMIC DNA]</scope>
    <source>
        <strain evidence="4">BY5</strain>
    </source>
</reference>
<dbReference type="AlphaFoldDB" id="A0A367ZQK6"/>
<name>A0A367ZQK6_9BACT</name>
<evidence type="ECO:0000256" key="2">
    <source>
        <dbReference type="SAM" id="Phobius"/>
    </source>
</evidence>
<dbReference type="GO" id="GO:0061504">
    <property type="term" value="P:cyclic threonylcarbamoyladenosine biosynthetic process"/>
    <property type="evidence" value="ECO:0007669"/>
    <property type="project" value="TreeGrafter"/>
</dbReference>
<feature type="domain" description="THIF-type NAD/FAD binding fold" evidence="3">
    <location>
        <begin position="18"/>
        <end position="284"/>
    </location>
</feature>
<dbReference type="InterPro" id="IPR045886">
    <property type="entry name" value="ThiF/MoeB/HesA"/>
</dbReference>